<organism evidence="2 3">
    <name type="scientific">Monascus purpureus</name>
    <name type="common">Red mold</name>
    <name type="synonym">Monascus anka</name>
    <dbReference type="NCBI Taxonomy" id="5098"/>
    <lineage>
        <taxon>Eukaryota</taxon>
        <taxon>Fungi</taxon>
        <taxon>Dikarya</taxon>
        <taxon>Ascomycota</taxon>
        <taxon>Pezizomycotina</taxon>
        <taxon>Eurotiomycetes</taxon>
        <taxon>Eurotiomycetidae</taxon>
        <taxon>Eurotiales</taxon>
        <taxon>Aspergillaceae</taxon>
        <taxon>Monascus</taxon>
    </lineage>
</organism>
<dbReference type="EMBL" id="VIFY01000214">
    <property type="protein sequence ID" value="TQB68471.1"/>
    <property type="molecule type" value="Genomic_DNA"/>
</dbReference>
<gene>
    <name evidence="2" type="ORF">MPDQ_003388</name>
</gene>
<dbReference type="Proteomes" id="UP000319663">
    <property type="component" value="Unassembled WGS sequence"/>
</dbReference>
<evidence type="ECO:0000313" key="3">
    <source>
        <dbReference type="Proteomes" id="UP000319663"/>
    </source>
</evidence>
<feature type="compositionally biased region" description="Basic residues" evidence="1">
    <location>
        <begin position="484"/>
        <end position="494"/>
    </location>
</feature>
<sequence>MSATLNGTYNSAPDTPSPVYPDRLIRPLPKRTIRSRLSLEAADSILYPLSPPSTRVFYGSSVEGGDSGNDSKVYVQQDIDSETQDHSPERDHHHPYENGVDFESGDEDGPVVVRRSAGFRGSSLSPAASGTYTAKYSDTIDRPETKLLVGPDGYDAFENTNNKKKRKIPTPANLSSHHSTLSHDFANMGLSISKSTPPATASDGNTTGTYHGTGSPASPAGSGISGSGRGRLARNIARHLSGRSPLSVHTQNNLVNGRTTGCRDQLISPPESTGLESPGKSDQGIISAAIANAAVHSSPSSGNGSLLEQQNTTPTKTQFTFTCESDSSKGMALQGQSPYAVQRQLQPHRPAVTSSTTAQPRRAVSTQATQTSPNMTTHAQAGSQQQQPQQQQPQGAEAGGTGRKKKRSPGSIYALAARQRKIQQQYTNLHRPPAPEDIWICEFCEYESIFGRPPEALIRQYEIKDRKERKRLAEKRRLLEKAKMKGRKGKKATKKAAAQQAAHHHHHQGCDRASGDHSSADAYGCMHEDDYLANEYDEEPIPISAPAPSLSSLKLSTSPGNQPKATTPAGGVNGVAGGGTSLPS</sequence>
<feature type="compositionally biased region" description="Basic and acidic residues" evidence="1">
    <location>
        <begin position="508"/>
        <end position="519"/>
    </location>
</feature>
<comment type="caution">
    <text evidence="2">The sequence shown here is derived from an EMBL/GenBank/DDBJ whole genome shotgun (WGS) entry which is preliminary data.</text>
</comment>
<feature type="region of interest" description="Disordered" evidence="1">
    <location>
        <begin position="483"/>
        <end position="521"/>
    </location>
</feature>
<feature type="region of interest" description="Disordered" evidence="1">
    <location>
        <begin position="327"/>
        <end position="409"/>
    </location>
</feature>
<feature type="compositionally biased region" description="Gly residues" evidence="1">
    <location>
        <begin position="571"/>
        <end position="584"/>
    </location>
</feature>
<dbReference type="STRING" id="5098.A0A507QLG7"/>
<feature type="compositionally biased region" description="Polar residues" evidence="1">
    <location>
        <begin position="190"/>
        <end position="210"/>
    </location>
</feature>
<evidence type="ECO:0000313" key="2">
    <source>
        <dbReference type="EMBL" id="TQB68471.1"/>
    </source>
</evidence>
<reference evidence="2 3" key="1">
    <citation type="submission" date="2019-06" db="EMBL/GenBank/DDBJ databases">
        <title>Wine fermentation using esterase from Monascus purpureus.</title>
        <authorList>
            <person name="Geng C."/>
            <person name="Zhang Y."/>
        </authorList>
    </citation>
    <scope>NUCLEOTIDE SEQUENCE [LARGE SCALE GENOMIC DNA]</scope>
    <source>
        <strain evidence="2">HQ1</strain>
    </source>
</reference>
<feature type="compositionally biased region" description="Low complexity" evidence="1">
    <location>
        <begin position="379"/>
        <end position="396"/>
    </location>
</feature>
<evidence type="ECO:0000256" key="1">
    <source>
        <dbReference type="SAM" id="MobiDB-lite"/>
    </source>
</evidence>
<feature type="compositionally biased region" description="Basic and acidic residues" evidence="1">
    <location>
        <begin position="83"/>
        <end position="96"/>
    </location>
</feature>
<feature type="compositionally biased region" description="Low complexity" evidence="1">
    <location>
        <begin position="541"/>
        <end position="559"/>
    </location>
</feature>
<feature type="region of interest" description="Disordered" evidence="1">
    <location>
        <begin position="80"/>
        <end position="111"/>
    </location>
</feature>
<keyword evidence="3" id="KW-1185">Reference proteome</keyword>
<name>A0A507QLG7_MONPU</name>
<feature type="region of interest" description="Disordered" evidence="1">
    <location>
        <begin position="1"/>
        <end position="27"/>
    </location>
</feature>
<feature type="compositionally biased region" description="Polar residues" evidence="1">
    <location>
        <begin position="334"/>
        <end position="345"/>
    </location>
</feature>
<feature type="region of interest" description="Disordered" evidence="1">
    <location>
        <begin position="158"/>
        <end position="282"/>
    </location>
</feature>
<feature type="compositionally biased region" description="Polar residues" evidence="1">
    <location>
        <begin position="1"/>
        <end position="14"/>
    </location>
</feature>
<protein>
    <submittedName>
        <fullName evidence="2">Uncharacterized protein</fullName>
    </submittedName>
</protein>
<feature type="compositionally biased region" description="Low complexity" evidence="1">
    <location>
        <begin position="212"/>
        <end position="222"/>
    </location>
</feature>
<feature type="region of interest" description="Disordered" evidence="1">
    <location>
        <begin position="536"/>
        <end position="584"/>
    </location>
</feature>
<accession>A0A507QLG7</accession>
<dbReference type="AlphaFoldDB" id="A0A507QLG7"/>
<feature type="compositionally biased region" description="Polar residues" evidence="1">
    <location>
        <begin position="352"/>
        <end position="378"/>
    </location>
</feature>
<feature type="compositionally biased region" description="Polar residues" evidence="1">
    <location>
        <begin position="247"/>
        <end position="259"/>
    </location>
</feature>
<proteinExistence type="predicted"/>